<dbReference type="Proteomes" id="UP000289465">
    <property type="component" value="Unassembled WGS sequence"/>
</dbReference>
<evidence type="ECO:0000313" key="3">
    <source>
        <dbReference type="Proteomes" id="UP000289465"/>
    </source>
</evidence>
<reference evidence="2 3" key="1">
    <citation type="submission" date="2018-07" db="EMBL/GenBank/DDBJ databases">
        <authorList>
            <person name="Peeters C."/>
        </authorList>
    </citation>
    <scope>NUCLEOTIDE SEQUENCE [LARGE SCALE GENOMIC DNA]</scope>
    <source>
        <strain evidence="2 3">LMG 30378</strain>
    </source>
</reference>
<feature type="compositionally biased region" description="Polar residues" evidence="1">
    <location>
        <begin position="25"/>
        <end position="38"/>
    </location>
</feature>
<feature type="region of interest" description="Disordered" evidence="1">
    <location>
        <begin position="21"/>
        <end position="41"/>
    </location>
</feature>
<evidence type="ECO:0000313" key="2">
    <source>
        <dbReference type="EMBL" id="SSW73828.1"/>
    </source>
</evidence>
<accession>A0A446D131</accession>
<dbReference type="AlphaFoldDB" id="A0A446D131"/>
<protein>
    <submittedName>
        <fullName evidence="2">Uncharacterized protein</fullName>
    </submittedName>
</protein>
<organism evidence="2 3">
    <name type="scientific">Achromobacter veterisilvae</name>
    <dbReference type="NCBI Taxonomy" id="2069367"/>
    <lineage>
        <taxon>Bacteria</taxon>
        <taxon>Pseudomonadati</taxon>
        <taxon>Pseudomonadota</taxon>
        <taxon>Betaproteobacteria</taxon>
        <taxon>Burkholderiales</taxon>
        <taxon>Alcaligenaceae</taxon>
        <taxon>Achromobacter</taxon>
    </lineage>
</organism>
<gene>
    <name evidence="2" type="ORF">AVE30378_06175</name>
</gene>
<evidence type="ECO:0000256" key="1">
    <source>
        <dbReference type="SAM" id="MobiDB-lite"/>
    </source>
</evidence>
<sequence length="84" mass="9254">MTQRAVPRMLAVPLTVGRTARVPFRSTSPSRQPSNTPLPSRPSDLIGWFRPIFPRASNMAIIALVPVPPGERSSWPALKTCTFL</sequence>
<proteinExistence type="predicted"/>
<name>A0A446D131_9BURK</name>
<dbReference type="EMBL" id="UFQC01000066">
    <property type="protein sequence ID" value="SSW73828.1"/>
    <property type="molecule type" value="Genomic_DNA"/>
</dbReference>